<keyword evidence="3" id="KW-1185">Reference proteome</keyword>
<proteinExistence type="predicted"/>
<dbReference type="Proteomes" id="UP001228376">
    <property type="component" value="Unassembled WGS sequence"/>
</dbReference>
<comment type="caution">
    <text evidence="2">The sequence shown here is derived from an EMBL/GenBank/DDBJ whole genome shotgun (WGS) entry which is preliminary data.</text>
</comment>
<gene>
    <name evidence="2" type="ORF">P5G51_018735</name>
</gene>
<dbReference type="SUPFAM" id="SSF51905">
    <property type="entry name" value="FAD/NAD(P)-binding domain"/>
    <property type="match status" value="1"/>
</dbReference>
<evidence type="ECO:0000259" key="1">
    <source>
        <dbReference type="Pfam" id="PF05199"/>
    </source>
</evidence>
<dbReference type="Gene3D" id="3.50.50.60">
    <property type="entry name" value="FAD/NAD(P)-binding domain"/>
    <property type="match status" value="1"/>
</dbReference>
<accession>A0ABU5CMS1</accession>
<evidence type="ECO:0000313" key="3">
    <source>
        <dbReference type="Proteomes" id="UP001228376"/>
    </source>
</evidence>
<evidence type="ECO:0000313" key="2">
    <source>
        <dbReference type="EMBL" id="MDY0407099.1"/>
    </source>
</evidence>
<dbReference type="InterPro" id="IPR007867">
    <property type="entry name" value="GMC_OxRtase_C"/>
</dbReference>
<organism evidence="2 3">
    <name type="scientific">Tigheibacillus jepli</name>
    <dbReference type="NCBI Taxonomy" id="3035914"/>
    <lineage>
        <taxon>Bacteria</taxon>
        <taxon>Bacillati</taxon>
        <taxon>Bacillota</taxon>
        <taxon>Bacilli</taxon>
        <taxon>Bacillales</taxon>
        <taxon>Bacillaceae</taxon>
        <taxon>Tigheibacillus</taxon>
    </lineage>
</organism>
<dbReference type="Pfam" id="PF05199">
    <property type="entry name" value="GMC_oxred_C"/>
    <property type="match status" value="1"/>
</dbReference>
<feature type="domain" description="Glucose-methanol-choline oxidoreductase C-terminal" evidence="1">
    <location>
        <begin position="13"/>
        <end position="77"/>
    </location>
</feature>
<dbReference type="EMBL" id="JAROCA020000003">
    <property type="protein sequence ID" value="MDY0407099.1"/>
    <property type="molecule type" value="Genomic_DNA"/>
</dbReference>
<sequence>MEKMGADFVDVDEIKDDVKFNHKCYTDHFIGGAIMGASPAVNTYSHMWDMENLFVVGGSSFPHNSNYNSTVTIGAFAYRASEGME</sequence>
<reference evidence="2 3" key="1">
    <citation type="submission" date="2023-10" db="EMBL/GenBank/DDBJ databases">
        <title>179-bfca-hs.</title>
        <authorList>
            <person name="Miliotis G."/>
            <person name="Sengupta P."/>
            <person name="Hameed A."/>
            <person name="Chuvochina M."/>
            <person name="Mcdonagh F."/>
            <person name="Simpson A.C."/>
            <person name="Singh N.K."/>
            <person name="Rekha P.D."/>
            <person name="Raman K."/>
            <person name="Hugenholtz P."/>
            <person name="Venkateswaran K."/>
        </authorList>
    </citation>
    <scope>NUCLEOTIDE SEQUENCE [LARGE SCALE GENOMIC DNA]</scope>
    <source>
        <strain evidence="2 3">179-BFC-A-HS</strain>
    </source>
</reference>
<name>A0ABU5CMS1_9BACI</name>
<protein>
    <submittedName>
        <fullName evidence="2">GMC oxidoreductase</fullName>
    </submittedName>
</protein>
<dbReference type="InterPro" id="IPR036188">
    <property type="entry name" value="FAD/NAD-bd_sf"/>
</dbReference>